<comment type="caution">
    <text evidence="3">The sequence shown here is derived from an EMBL/GenBank/DDBJ whole genome shotgun (WGS) entry which is preliminary data.</text>
</comment>
<dbReference type="EMBL" id="JAVLVT010000003">
    <property type="protein sequence ID" value="MDS1270134.1"/>
    <property type="molecule type" value="Genomic_DNA"/>
</dbReference>
<dbReference type="Proteomes" id="UP001250214">
    <property type="component" value="Unassembled WGS sequence"/>
</dbReference>
<dbReference type="Gene3D" id="1.50.10.10">
    <property type="match status" value="1"/>
</dbReference>
<name>A0ABU2H495_9ACTN</name>
<comment type="similarity">
    <text evidence="1">Belongs to the N-acylglucosamine 2-epimerase family.</text>
</comment>
<evidence type="ECO:0000313" key="3">
    <source>
        <dbReference type="EMBL" id="MDS1270134.1"/>
    </source>
</evidence>
<dbReference type="PANTHER" id="PTHR15108">
    <property type="entry name" value="N-ACYLGLUCOSAMINE-2-EPIMERASE"/>
    <property type="match status" value="1"/>
</dbReference>
<dbReference type="InterPro" id="IPR008928">
    <property type="entry name" value="6-hairpin_glycosidase_sf"/>
</dbReference>
<keyword evidence="4" id="KW-1185">Reference proteome</keyword>
<keyword evidence="2" id="KW-0413">Isomerase</keyword>
<evidence type="ECO:0000256" key="1">
    <source>
        <dbReference type="ARBA" id="ARBA00008558"/>
    </source>
</evidence>
<evidence type="ECO:0000313" key="4">
    <source>
        <dbReference type="Proteomes" id="UP001250214"/>
    </source>
</evidence>
<dbReference type="InterPro" id="IPR012341">
    <property type="entry name" value="6hp_glycosidase-like_sf"/>
</dbReference>
<organism evidence="3 4">
    <name type="scientific">Lipingzhangella rawalii</name>
    <dbReference type="NCBI Taxonomy" id="2055835"/>
    <lineage>
        <taxon>Bacteria</taxon>
        <taxon>Bacillati</taxon>
        <taxon>Actinomycetota</taxon>
        <taxon>Actinomycetes</taxon>
        <taxon>Streptosporangiales</taxon>
        <taxon>Nocardiopsidaceae</taxon>
        <taxon>Lipingzhangella</taxon>
    </lineage>
</organism>
<dbReference type="SUPFAM" id="SSF48208">
    <property type="entry name" value="Six-hairpin glycosidases"/>
    <property type="match status" value="1"/>
</dbReference>
<dbReference type="InterPro" id="IPR010819">
    <property type="entry name" value="AGE/CE"/>
</dbReference>
<reference evidence="4" key="1">
    <citation type="submission" date="2023-07" db="EMBL/GenBank/DDBJ databases">
        <title>Novel species in the genus Lipingzhangella isolated from Sambhar Salt Lake.</title>
        <authorList>
            <person name="Jiya N."/>
            <person name="Kajale S."/>
            <person name="Sharma A."/>
        </authorList>
    </citation>
    <scope>NUCLEOTIDE SEQUENCE [LARGE SCALE GENOMIC DNA]</scope>
    <source>
        <strain evidence="4">LS1_29</strain>
    </source>
</reference>
<gene>
    <name evidence="3" type="ORF">RIF23_07490</name>
</gene>
<protein>
    <submittedName>
        <fullName evidence="3">AGE family epimerase/isomerase</fullName>
    </submittedName>
</protein>
<dbReference type="Pfam" id="PF07221">
    <property type="entry name" value="GlcNAc_2-epim"/>
    <property type="match status" value="1"/>
</dbReference>
<sequence>MTSSHPSPAPTSPSPHLSWLHEQRHALVRWAWRARHPHGFAWLGDDGSLDHTHGIQLWITARMTHVAALAHRHGDEAARELAGHGVAALRGALHDEVSGGWFSRVDGEGAPSGTNKAGYEHAFVLLAAASATSAAVPGAPELLREAREVVLERFWDEKSGLCRESWDRRWRVPESYGGANSNMHMVEAFLAASAATGDADWVGRAQRIADFLIGRQARAYGYRLPEHYTPEWTVLPEYNRERPDDPFRPYGWTPGHSIEWARLLVHLEAAQPEAPTALVEHAEALFDTAVRNSWSRDGADGFCYTLDWTDEPVVRLRMHWVVAEAAAAAEVLHRRTGSDHYRACAERWWAYIRTHLTDGRDNWRHELGENNQPSAVVWQGRPDVYHGYTATALAAGLSIPGYAIRSARN</sequence>
<dbReference type="RefSeq" id="WP_310911674.1">
    <property type="nucleotide sequence ID" value="NZ_JAVLVT010000003.1"/>
</dbReference>
<proteinExistence type="inferred from homology"/>
<accession>A0ABU2H495</accession>
<evidence type="ECO:0000256" key="2">
    <source>
        <dbReference type="ARBA" id="ARBA00023235"/>
    </source>
</evidence>